<dbReference type="RefSeq" id="WP_168917926.1">
    <property type="nucleotide sequence ID" value="NZ_CP050804.1"/>
</dbReference>
<sequence length="120" mass="13651">MAGYNGYSKSNNAIAAEEAGLVTLSKITKTWLTENGIEESVKFVKYLIKLGIIVADEWHHTSKFYNQTNYYSAETIREELELRKEHKGKTGISFYEALQQGYTENLTDLFDIIAIFNGTN</sequence>
<dbReference type="EMBL" id="CP050804">
    <property type="protein sequence ID" value="QJC21992.1"/>
    <property type="molecule type" value="Genomic_DNA"/>
</dbReference>
<name>A0A6H2ELQ0_9ACTO</name>
<evidence type="ECO:0000313" key="1">
    <source>
        <dbReference type="EMBL" id="QJC21992.1"/>
    </source>
</evidence>
<dbReference type="Proteomes" id="UP000502298">
    <property type="component" value="Chromosome"/>
</dbReference>
<accession>A0A6H2ELQ0</accession>
<evidence type="ECO:0000313" key="2">
    <source>
        <dbReference type="Proteomes" id="UP000502298"/>
    </source>
</evidence>
<organism evidence="1 2">
    <name type="scientific">Arcanobacterium buesumense</name>
    <dbReference type="NCBI Taxonomy" id="2722751"/>
    <lineage>
        <taxon>Bacteria</taxon>
        <taxon>Bacillati</taxon>
        <taxon>Actinomycetota</taxon>
        <taxon>Actinomycetes</taxon>
        <taxon>Actinomycetales</taxon>
        <taxon>Actinomycetaceae</taxon>
        <taxon>Arcanobacterium</taxon>
    </lineage>
</organism>
<dbReference type="KEGG" id="arca:HC352_05410"/>
<dbReference type="AlphaFoldDB" id="A0A6H2ELQ0"/>
<protein>
    <submittedName>
        <fullName evidence="1">Uncharacterized protein</fullName>
    </submittedName>
</protein>
<proteinExistence type="predicted"/>
<keyword evidence="2" id="KW-1185">Reference proteome</keyword>
<gene>
    <name evidence="1" type="ORF">HC352_05410</name>
</gene>
<reference evidence="1 2" key="1">
    <citation type="submission" date="2020-03" db="EMBL/GenBank/DDBJ databases">
        <title>Complete genome of Arcanobacterium buesumensis sp. nov. strain 2701.</title>
        <authorList>
            <person name="Borowiak M."/>
            <person name="Alssahen M."/>
            <person name="Laemmler C."/>
            <person name="Malorny B."/>
            <person name="Hassan A."/>
            <person name="Prenger-Berninghoff E."/>
            <person name="Ploetz M."/>
            <person name="Abdulmawjood A."/>
        </authorList>
    </citation>
    <scope>NUCLEOTIDE SEQUENCE [LARGE SCALE GENOMIC DNA]</scope>
    <source>
        <strain evidence="1 2">2701</strain>
    </source>
</reference>